<reference evidence="1 2" key="1">
    <citation type="submission" date="2016-05" db="EMBL/GenBank/DDBJ databases">
        <authorList>
            <person name="Lavstsen T."/>
            <person name="Jespersen J.S."/>
        </authorList>
    </citation>
    <scope>NUCLEOTIDE SEQUENCE [LARGE SCALE GENOMIC DNA]</scope>
    <source>
        <strain evidence="1 2">B7-9</strain>
    </source>
</reference>
<dbReference type="OrthoDB" id="428699at2"/>
<gene>
    <name evidence="1" type="ORF">A9Q02_09180</name>
</gene>
<protein>
    <submittedName>
        <fullName evidence="1">Uncharacterized protein</fullName>
    </submittedName>
</protein>
<organism evidence="1 2">
    <name type="scientific">Candidatus Chloroploca asiatica</name>
    <dbReference type="NCBI Taxonomy" id="1506545"/>
    <lineage>
        <taxon>Bacteria</taxon>
        <taxon>Bacillati</taxon>
        <taxon>Chloroflexota</taxon>
        <taxon>Chloroflexia</taxon>
        <taxon>Chloroflexales</taxon>
        <taxon>Chloroflexineae</taxon>
        <taxon>Oscillochloridaceae</taxon>
        <taxon>Candidatus Chloroploca</taxon>
    </lineage>
</organism>
<proteinExistence type="predicted"/>
<accession>A0A2H3KQA1</accession>
<dbReference type="SUPFAM" id="SSF141694">
    <property type="entry name" value="AF2212/PG0164-like"/>
    <property type="match status" value="1"/>
</dbReference>
<evidence type="ECO:0000313" key="1">
    <source>
        <dbReference type="EMBL" id="PDW00555.1"/>
    </source>
</evidence>
<sequence length="73" mass="7891">MTTTIDAVFDGHVFLPTQPINVPPNTRVQRSIIAEAPPAARSFLDVAEAFALEGPADWSLHLDTYVYGGKVPP</sequence>
<dbReference type="Proteomes" id="UP000220922">
    <property type="component" value="Unassembled WGS sequence"/>
</dbReference>
<dbReference type="RefSeq" id="WP_097650884.1">
    <property type="nucleotide sequence ID" value="NZ_LYXE01000036.1"/>
</dbReference>
<comment type="caution">
    <text evidence="1">The sequence shown here is derived from an EMBL/GenBank/DDBJ whole genome shotgun (WGS) entry which is preliminary data.</text>
</comment>
<name>A0A2H3KQA1_9CHLR</name>
<evidence type="ECO:0000313" key="2">
    <source>
        <dbReference type="Proteomes" id="UP000220922"/>
    </source>
</evidence>
<dbReference type="EMBL" id="LYXE01000036">
    <property type="protein sequence ID" value="PDW00555.1"/>
    <property type="molecule type" value="Genomic_DNA"/>
</dbReference>
<dbReference type="AlphaFoldDB" id="A0A2H3KQA1"/>
<keyword evidence="2" id="KW-1185">Reference proteome</keyword>